<evidence type="ECO:0000256" key="2">
    <source>
        <dbReference type="ARBA" id="ARBA00005733"/>
    </source>
</evidence>
<dbReference type="PROSITE" id="PS00027">
    <property type="entry name" value="HOMEOBOX_1"/>
    <property type="match status" value="1"/>
</dbReference>
<keyword evidence="3" id="KW-0217">Developmental protein</keyword>
<dbReference type="OrthoDB" id="6159439at2759"/>
<comment type="subcellular location">
    <subcellularLocation>
        <location evidence="1 9 10">Nucleus</location>
    </subcellularLocation>
</comment>
<dbReference type="GO" id="GO:0005634">
    <property type="term" value="C:nucleus"/>
    <property type="evidence" value="ECO:0007669"/>
    <property type="project" value="UniProtKB-SubCell"/>
</dbReference>
<dbReference type="CDD" id="cd00086">
    <property type="entry name" value="homeodomain"/>
    <property type="match status" value="1"/>
</dbReference>
<evidence type="ECO:0000256" key="7">
    <source>
        <dbReference type="ARBA" id="ARBA00023163"/>
    </source>
</evidence>
<dbReference type="GO" id="GO:1990837">
    <property type="term" value="F:sequence-specific double-stranded DNA binding"/>
    <property type="evidence" value="ECO:0007669"/>
    <property type="project" value="TreeGrafter"/>
</dbReference>
<dbReference type="GO" id="GO:0000981">
    <property type="term" value="F:DNA-binding transcription factor activity, RNA polymerase II-specific"/>
    <property type="evidence" value="ECO:0007669"/>
    <property type="project" value="InterPro"/>
</dbReference>
<reference evidence="14" key="1">
    <citation type="submission" date="2025-05" db="UniProtKB">
        <authorList>
            <consortium name="RefSeq"/>
        </authorList>
    </citation>
    <scope>NUCLEOTIDE SEQUENCE [LARGE SCALE GENOMIC DNA]</scope>
</reference>
<evidence type="ECO:0000259" key="13">
    <source>
        <dbReference type="PROSITE" id="PS51496"/>
    </source>
</evidence>
<dbReference type="SMART" id="SM00389">
    <property type="entry name" value="HOX"/>
    <property type="match status" value="1"/>
</dbReference>
<dbReference type="PROSITE" id="PS51496">
    <property type="entry name" value="CVC"/>
    <property type="match status" value="1"/>
</dbReference>
<name>A0A1S3APT6_ERIEU</name>
<dbReference type="InterPro" id="IPR001356">
    <property type="entry name" value="HD"/>
</dbReference>
<feature type="region of interest" description="Disordered" evidence="11">
    <location>
        <begin position="1"/>
        <end position="102"/>
    </location>
</feature>
<keyword evidence="14" id="KW-1185">Reference proteome</keyword>
<feature type="domain" description="CVC" evidence="13">
    <location>
        <begin position="158"/>
        <end position="210"/>
    </location>
</feature>
<dbReference type="PROSITE" id="PS50071">
    <property type="entry name" value="HOMEOBOX_2"/>
    <property type="match status" value="1"/>
</dbReference>
<feature type="compositionally biased region" description="Basic and acidic residues" evidence="11">
    <location>
        <begin position="290"/>
        <end position="311"/>
    </location>
</feature>
<feature type="domain" description="Homeobox" evidence="12">
    <location>
        <begin position="96"/>
        <end position="156"/>
    </location>
</feature>
<dbReference type="GeneID" id="103127708"/>
<keyword evidence="8 9" id="KW-0539">Nucleus</keyword>
<evidence type="ECO:0000256" key="11">
    <source>
        <dbReference type="SAM" id="MobiDB-lite"/>
    </source>
</evidence>
<accession>A0A1S3APT6</accession>
<reference evidence="15" key="2">
    <citation type="submission" date="2025-08" db="UniProtKB">
        <authorList>
            <consortium name="RefSeq"/>
        </authorList>
    </citation>
    <scope>IDENTIFICATION</scope>
</reference>
<feature type="compositionally biased region" description="Pro residues" evidence="11">
    <location>
        <begin position="43"/>
        <end position="60"/>
    </location>
</feature>
<evidence type="ECO:0000256" key="4">
    <source>
        <dbReference type="ARBA" id="ARBA00023015"/>
    </source>
</evidence>
<organism evidence="14 15">
    <name type="scientific">Erinaceus europaeus</name>
    <name type="common">Western European hedgehog</name>
    <dbReference type="NCBI Taxonomy" id="9365"/>
    <lineage>
        <taxon>Eukaryota</taxon>
        <taxon>Metazoa</taxon>
        <taxon>Chordata</taxon>
        <taxon>Craniata</taxon>
        <taxon>Vertebrata</taxon>
        <taxon>Euteleostomi</taxon>
        <taxon>Mammalia</taxon>
        <taxon>Eutheria</taxon>
        <taxon>Laurasiatheria</taxon>
        <taxon>Eulipotyphla</taxon>
        <taxon>Erinaceidae</taxon>
        <taxon>Erinaceinae</taxon>
        <taxon>Erinaceus</taxon>
    </lineage>
</organism>
<evidence type="ECO:0000256" key="8">
    <source>
        <dbReference type="ARBA" id="ARBA00023242"/>
    </source>
</evidence>
<evidence type="ECO:0000256" key="10">
    <source>
        <dbReference type="RuleBase" id="RU000682"/>
    </source>
</evidence>
<dbReference type="InterPro" id="IPR017970">
    <property type="entry name" value="Homeobox_CS"/>
</dbReference>
<dbReference type="eggNOG" id="KOG0494">
    <property type="taxonomic scope" value="Eukaryota"/>
</dbReference>
<dbReference type="InterPro" id="IPR009057">
    <property type="entry name" value="Homeodomain-like_sf"/>
</dbReference>
<dbReference type="InParanoid" id="A0A1S3APT6"/>
<evidence type="ECO:0000256" key="6">
    <source>
        <dbReference type="ARBA" id="ARBA00023155"/>
    </source>
</evidence>
<comment type="similarity">
    <text evidence="2">Belongs to the paired homeobox family.</text>
</comment>
<keyword evidence="6 9" id="KW-0371">Homeobox</keyword>
<feature type="region of interest" description="Disordered" evidence="11">
    <location>
        <begin position="224"/>
        <end position="311"/>
    </location>
</feature>
<evidence type="ECO:0000313" key="14">
    <source>
        <dbReference type="Proteomes" id="UP001652624"/>
    </source>
</evidence>
<dbReference type="FunCoup" id="A0A1S3APT6">
    <property type="interactions" value="78"/>
</dbReference>
<keyword evidence="7" id="KW-0804">Transcription</keyword>
<evidence type="ECO:0000256" key="9">
    <source>
        <dbReference type="PROSITE-ProRule" id="PRU00108"/>
    </source>
</evidence>
<proteinExistence type="inferred from homology"/>
<dbReference type="Proteomes" id="UP001652624">
    <property type="component" value="Chromosome 1"/>
</dbReference>
<dbReference type="SUPFAM" id="SSF46689">
    <property type="entry name" value="Homeodomain-like"/>
    <property type="match status" value="1"/>
</dbReference>
<dbReference type="PANTHER" id="PTHR46892">
    <property type="entry name" value="VISUAL SYSTEM HOMEOBOX 2"/>
    <property type="match status" value="1"/>
</dbReference>
<dbReference type="CTD" id="30813"/>
<dbReference type="InterPro" id="IPR023339">
    <property type="entry name" value="CVC"/>
</dbReference>
<evidence type="ECO:0000256" key="1">
    <source>
        <dbReference type="ARBA" id="ARBA00004123"/>
    </source>
</evidence>
<evidence type="ECO:0000259" key="12">
    <source>
        <dbReference type="PROSITE" id="PS50071"/>
    </source>
</evidence>
<protein>
    <submittedName>
        <fullName evidence="15">Visual system homeobox 1</fullName>
    </submittedName>
</protein>
<sequence>MTGRDAAAHGGSRALAPRSPPGRRPRGFAITDLLGLEAELPETPSPPQLLPPQGSQPPIPQLQSRPEQGDSAWTADEESPSEDRSDPKASPGLGKRKKRRHRTVFTTHQLEELEKAFSEAHYPDVYAREMLALKTELPEDRIQVWFQNRRAKWRKREKRWGGCSLMAQYGLYGAMVRHCLPLPAALLGSCPTPAGSCAPWLLGMHRKSTSLMKKQGSEEKLTGLWGSGHLREGSNQLTGPQDSVEEASPEGDSEEVAIDLSSSARPESKTGQQGPSAQGQLHLEGPEDLQQEKDGIQQEKDGIQQEKGVVH</sequence>
<feature type="DNA-binding region" description="Homeobox" evidence="9">
    <location>
        <begin position="98"/>
        <end position="157"/>
    </location>
</feature>
<dbReference type="RefSeq" id="XP_007538651.2">
    <property type="nucleotide sequence ID" value="XM_007538589.2"/>
</dbReference>
<dbReference type="Gene3D" id="1.10.10.60">
    <property type="entry name" value="Homeodomain-like"/>
    <property type="match status" value="1"/>
</dbReference>
<feature type="compositionally biased region" description="Acidic residues" evidence="11">
    <location>
        <begin position="243"/>
        <end position="257"/>
    </location>
</feature>
<evidence type="ECO:0000313" key="15">
    <source>
        <dbReference type="RefSeq" id="XP_007538651.2"/>
    </source>
</evidence>
<evidence type="ECO:0000256" key="3">
    <source>
        <dbReference type="ARBA" id="ARBA00022473"/>
    </source>
</evidence>
<gene>
    <name evidence="15" type="primary">VSX1</name>
</gene>
<keyword evidence="5 9" id="KW-0238">DNA-binding</keyword>
<dbReference type="AlphaFoldDB" id="A0A1S3APT6"/>
<evidence type="ECO:0000256" key="5">
    <source>
        <dbReference type="ARBA" id="ARBA00023125"/>
    </source>
</evidence>
<dbReference type="PANTHER" id="PTHR46892:SF2">
    <property type="entry name" value="VISUAL SYSTEM HOMEOBOX 1"/>
    <property type="match status" value="1"/>
</dbReference>
<dbReference type="Pfam" id="PF00046">
    <property type="entry name" value="Homeodomain"/>
    <property type="match status" value="1"/>
</dbReference>
<feature type="compositionally biased region" description="Polar residues" evidence="11">
    <location>
        <begin position="260"/>
        <end position="279"/>
    </location>
</feature>
<dbReference type="InterPro" id="IPR052294">
    <property type="entry name" value="VSX_homeobox_regulators"/>
</dbReference>
<keyword evidence="4" id="KW-0805">Transcription regulation</keyword>